<dbReference type="InterPro" id="IPR006224">
    <property type="entry name" value="PsdUridine_synth_RluA-like_CS"/>
</dbReference>
<dbReference type="GO" id="GO:0140098">
    <property type="term" value="F:catalytic activity, acting on RNA"/>
    <property type="evidence" value="ECO:0007669"/>
    <property type="project" value="UniProtKB-ARBA"/>
</dbReference>
<protein>
    <submittedName>
        <fullName evidence="3">RluA family pseudouridine synthase</fullName>
    </submittedName>
</protein>
<dbReference type="GO" id="GO:0000455">
    <property type="term" value="P:enzyme-directed rRNA pseudouridine synthesis"/>
    <property type="evidence" value="ECO:0007669"/>
    <property type="project" value="TreeGrafter"/>
</dbReference>
<proteinExistence type="inferred from homology"/>
<evidence type="ECO:0000259" key="2">
    <source>
        <dbReference type="Pfam" id="PF00849"/>
    </source>
</evidence>
<dbReference type="AlphaFoldDB" id="A0A372EF48"/>
<dbReference type="PANTHER" id="PTHR21600">
    <property type="entry name" value="MITOCHONDRIAL RNA PSEUDOURIDINE SYNTHASE"/>
    <property type="match status" value="1"/>
</dbReference>
<dbReference type="CDD" id="cd02869">
    <property type="entry name" value="PseudoU_synth_RluA_like"/>
    <property type="match status" value="1"/>
</dbReference>
<dbReference type="GO" id="GO:0009982">
    <property type="term" value="F:pseudouridine synthase activity"/>
    <property type="evidence" value="ECO:0007669"/>
    <property type="project" value="InterPro"/>
</dbReference>
<organism evidence="3 4">
    <name type="scientific">Hydrogenophaga borbori</name>
    <dbReference type="NCBI Taxonomy" id="2294117"/>
    <lineage>
        <taxon>Bacteria</taxon>
        <taxon>Pseudomonadati</taxon>
        <taxon>Pseudomonadota</taxon>
        <taxon>Betaproteobacteria</taxon>
        <taxon>Burkholderiales</taxon>
        <taxon>Comamonadaceae</taxon>
        <taxon>Hydrogenophaga</taxon>
    </lineage>
</organism>
<dbReference type="RefSeq" id="WP_116960553.1">
    <property type="nucleotide sequence ID" value="NZ_QVLS01000013.1"/>
</dbReference>
<comment type="caution">
    <text evidence="3">The sequence shown here is derived from an EMBL/GenBank/DDBJ whole genome shotgun (WGS) entry which is preliminary data.</text>
</comment>
<dbReference type="EMBL" id="QVLS01000013">
    <property type="protein sequence ID" value="RFP76996.1"/>
    <property type="molecule type" value="Genomic_DNA"/>
</dbReference>
<dbReference type="PROSITE" id="PS01129">
    <property type="entry name" value="PSI_RLU"/>
    <property type="match status" value="1"/>
</dbReference>
<comment type="similarity">
    <text evidence="1">Belongs to the pseudouridine synthase RluA family.</text>
</comment>
<dbReference type="PANTHER" id="PTHR21600:SF87">
    <property type="entry name" value="RNA PSEUDOURIDYLATE SYNTHASE DOMAIN-CONTAINING PROTEIN 1"/>
    <property type="match status" value="1"/>
</dbReference>
<accession>A0A372EF48</accession>
<sequence>MDVVDDLRVVHEDEALLVLDKPSGLLAVPGRGPDKQDCLSARAQARWSDALVVHRLDMATSGLVVMARGLAMQRALSLAFEKRRVHKRYTAVVAGRLDNPDPGNGWQTIDLPLMIDWLNRPRSIVHHGMGKPSLTRWRLAGDDPGPRTGLVTRLELEPVTGRTHQLRVHLQAIGHPIAGDPLYADGAQRALSKRLLLHAGWLALPHPLSGDTLELHSPCPF</sequence>
<gene>
    <name evidence="3" type="ORF">DY262_18480</name>
</gene>
<dbReference type="Proteomes" id="UP000261931">
    <property type="component" value="Unassembled WGS sequence"/>
</dbReference>
<dbReference type="InterPro" id="IPR006145">
    <property type="entry name" value="PsdUridine_synth_RsuA/RluA"/>
</dbReference>
<dbReference type="InterPro" id="IPR050188">
    <property type="entry name" value="RluA_PseudoU_synthase"/>
</dbReference>
<dbReference type="Pfam" id="PF00849">
    <property type="entry name" value="PseudoU_synth_2"/>
    <property type="match status" value="1"/>
</dbReference>
<name>A0A372EF48_9BURK</name>
<feature type="domain" description="Pseudouridine synthase RsuA/RluA-like" evidence="2">
    <location>
        <begin position="16"/>
        <end position="172"/>
    </location>
</feature>
<evidence type="ECO:0000256" key="1">
    <source>
        <dbReference type="ARBA" id="ARBA00010876"/>
    </source>
</evidence>
<evidence type="ECO:0000313" key="4">
    <source>
        <dbReference type="Proteomes" id="UP000261931"/>
    </source>
</evidence>
<reference evidence="3 4" key="1">
    <citation type="submission" date="2018-08" db="EMBL/GenBank/DDBJ databases">
        <title>Hydrogenophaga sp. LA-38 isolated from sludge.</title>
        <authorList>
            <person name="Im W.-T."/>
        </authorList>
    </citation>
    <scope>NUCLEOTIDE SEQUENCE [LARGE SCALE GENOMIC DNA]</scope>
    <source>
        <strain evidence="3 4">LA-38</strain>
    </source>
</reference>
<dbReference type="Gene3D" id="3.30.2350.10">
    <property type="entry name" value="Pseudouridine synthase"/>
    <property type="match status" value="1"/>
</dbReference>
<evidence type="ECO:0000313" key="3">
    <source>
        <dbReference type="EMBL" id="RFP76996.1"/>
    </source>
</evidence>
<dbReference type="GO" id="GO:0003723">
    <property type="term" value="F:RNA binding"/>
    <property type="evidence" value="ECO:0007669"/>
    <property type="project" value="InterPro"/>
</dbReference>
<dbReference type="SUPFAM" id="SSF55120">
    <property type="entry name" value="Pseudouridine synthase"/>
    <property type="match status" value="1"/>
</dbReference>
<keyword evidence="4" id="KW-1185">Reference proteome</keyword>
<dbReference type="InterPro" id="IPR020103">
    <property type="entry name" value="PsdUridine_synth_cat_dom_sf"/>
</dbReference>